<feature type="chain" id="PRO_5040735188" evidence="1">
    <location>
        <begin position="23"/>
        <end position="107"/>
    </location>
</feature>
<gene>
    <name evidence="2" type="ORF">Pfra01_000685800</name>
</gene>
<reference evidence="2" key="1">
    <citation type="submission" date="2023-04" db="EMBL/GenBank/DDBJ databases">
        <title>Phytophthora fragariaefolia NBRC 109709.</title>
        <authorList>
            <person name="Ichikawa N."/>
            <person name="Sato H."/>
            <person name="Tonouchi N."/>
        </authorList>
    </citation>
    <scope>NUCLEOTIDE SEQUENCE</scope>
    <source>
        <strain evidence="2">NBRC 109709</strain>
    </source>
</reference>
<dbReference type="EMBL" id="BSXT01000602">
    <property type="protein sequence ID" value="GMF30725.1"/>
    <property type="molecule type" value="Genomic_DNA"/>
</dbReference>
<dbReference type="Proteomes" id="UP001165121">
    <property type="component" value="Unassembled WGS sequence"/>
</dbReference>
<name>A0A9W6UE90_9STRA</name>
<proteinExistence type="predicted"/>
<evidence type="ECO:0000313" key="3">
    <source>
        <dbReference type="Proteomes" id="UP001165121"/>
    </source>
</evidence>
<accession>A0A9W6UE90</accession>
<dbReference type="AlphaFoldDB" id="A0A9W6UE90"/>
<dbReference type="OrthoDB" id="94989at2759"/>
<feature type="signal peptide" evidence="1">
    <location>
        <begin position="1"/>
        <end position="22"/>
    </location>
</feature>
<evidence type="ECO:0000256" key="1">
    <source>
        <dbReference type="SAM" id="SignalP"/>
    </source>
</evidence>
<organism evidence="2 3">
    <name type="scientific">Phytophthora fragariaefolia</name>
    <dbReference type="NCBI Taxonomy" id="1490495"/>
    <lineage>
        <taxon>Eukaryota</taxon>
        <taxon>Sar</taxon>
        <taxon>Stramenopiles</taxon>
        <taxon>Oomycota</taxon>
        <taxon>Peronosporomycetes</taxon>
        <taxon>Peronosporales</taxon>
        <taxon>Peronosporaceae</taxon>
        <taxon>Phytophthora</taxon>
    </lineage>
</organism>
<keyword evidence="1" id="KW-0732">Signal</keyword>
<evidence type="ECO:0000313" key="2">
    <source>
        <dbReference type="EMBL" id="GMF30725.1"/>
    </source>
</evidence>
<sequence length="107" mass="11552">MKASLALTVLSGLVLAKAPTNAEVVGTHKFRTGDRSNTDRKLKLFDDNVKKIPIPNTPGAEAVRRQCQEDPQASAKQVGQHCGVKGWKSLAASLCLNEFVLCHPDIT</sequence>
<comment type="caution">
    <text evidence="2">The sequence shown here is derived from an EMBL/GenBank/DDBJ whole genome shotgun (WGS) entry which is preliminary data.</text>
</comment>
<keyword evidence="3" id="KW-1185">Reference proteome</keyword>
<protein>
    <submittedName>
        <fullName evidence="2">Unnamed protein product</fullName>
    </submittedName>
</protein>